<dbReference type="EMBL" id="CM000760">
    <property type="protein sequence ID" value="OQU92548.1"/>
    <property type="molecule type" value="Genomic_DNA"/>
</dbReference>
<gene>
    <name evidence="1" type="ORF">SORBI_3001G361750</name>
</gene>
<dbReference type="EMBL" id="CM000760">
    <property type="protein sequence ID" value="OQU92549.1"/>
    <property type="molecule type" value="Genomic_DNA"/>
</dbReference>
<protein>
    <submittedName>
        <fullName evidence="1">Uncharacterized protein</fullName>
    </submittedName>
</protein>
<reference evidence="1 2" key="1">
    <citation type="journal article" date="2009" name="Nature">
        <title>The Sorghum bicolor genome and the diversification of grasses.</title>
        <authorList>
            <person name="Paterson A.H."/>
            <person name="Bowers J.E."/>
            <person name="Bruggmann R."/>
            <person name="Dubchak I."/>
            <person name="Grimwood J."/>
            <person name="Gundlach H."/>
            <person name="Haberer G."/>
            <person name="Hellsten U."/>
            <person name="Mitros T."/>
            <person name="Poliakov A."/>
            <person name="Schmutz J."/>
            <person name="Spannagl M."/>
            <person name="Tang H."/>
            <person name="Wang X."/>
            <person name="Wicker T."/>
            <person name="Bharti A.K."/>
            <person name="Chapman J."/>
            <person name="Feltus F.A."/>
            <person name="Gowik U."/>
            <person name="Grigoriev I.V."/>
            <person name="Lyons E."/>
            <person name="Maher C.A."/>
            <person name="Martis M."/>
            <person name="Narechania A."/>
            <person name="Otillar R.P."/>
            <person name="Penning B.W."/>
            <person name="Salamov A.A."/>
            <person name="Wang Y."/>
            <person name="Zhang L."/>
            <person name="Carpita N.C."/>
            <person name="Freeling M."/>
            <person name="Gingle A.R."/>
            <person name="Hash C.T."/>
            <person name="Keller B."/>
            <person name="Klein P."/>
            <person name="Kresovich S."/>
            <person name="McCann M.C."/>
            <person name="Ming R."/>
            <person name="Peterson D.G."/>
            <person name="Mehboob-ur-Rahman"/>
            <person name="Ware D."/>
            <person name="Westhoff P."/>
            <person name="Mayer K.F."/>
            <person name="Messing J."/>
            <person name="Rokhsar D.S."/>
        </authorList>
    </citation>
    <scope>NUCLEOTIDE SEQUENCE [LARGE SCALE GENOMIC DNA]</scope>
    <source>
        <strain evidence="2">cv. BTx623</strain>
    </source>
</reference>
<sequence length="107" mass="11932">MVLRGWMATATAIAMANANRNGCRNPIQSGFRWISLHDADSMRTREKKRKQILGAACRHRLITAGACALLVLSWDCSVNGPRLDVVEVQPILCFCLRAGERCRKGYN</sequence>
<dbReference type="EMBL" id="CM000760">
    <property type="protein sequence ID" value="OQU92547.1"/>
    <property type="molecule type" value="Genomic_DNA"/>
</dbReference>
<dbReference type="Gramene" id="OQU92548">
    <property type="protein sequence ID" value="OQU92548"/>
    <property type="gene ID" value="SORBI_3001G361750"/>
</dbReference>
<evidence type="ECO:0000313" key="2">
    <source>
        <dbReference type="Proteomes" id="UP000000768"/>
    </source>
</evidence>
<accession>A0A1Z5S9G3</accession>
<name>A0A1Z5S9G3_SORBI</name>
<proteinExistence type="predicted"/>
<reference evidence="2" key="3">
    <citation type="journal article" date="2018" name="Plant J.">
        <title>The Sorghum bicolor reference genome: improved assembly, gene annotations, a transcriptome atlas, and signatures of genome organization.</title>
        <authorList>
            <person name="McCormick R.F."/>
            <person name="Truong S.K."/>
            <person name="Sreedasyam A."/>
            <person name="Jenkins J."/>
            <person name="Shu S."/>
            <person name="Sims D."/>
            <person name="Kennedy M."/>
            <person name="Amirebrahimi M."/>
            <person name="Weers B.D."/>
            <person name="McKinley B."/>
            <person name="Mattison A."/>
            <person name="Morishige D.T."/>
            <person name="Grimwood J."/>
            <person name="Schmutz J."/>
            <person name="Mullet J.E."/>
        </authorList>
    </citation>
    <scope>NUCLEOTIDE SEQUENCE [LARGE SCALE GENOMIC DNA]</scope>
    <source>
        <strain evidence="2">cv. BTx623</strain>
    </source>
</reference>
<organism evidence="1 2">
    <name type="scientific">Sorghum bicolor</name>
    <name type="common">Sorghum</name>
    <name type="synonym">Sorghum vulgare</name>
    <dbReference type="NCBI Taxonomy" id="4558"/>
    <lineage>
        <taxon>Eukaryota</taxon>
        <taxon>Viridiplantae</taxon>
        <taxon>Streptophyta</taxon>
        <taxon>Embryophyta</taxon>
        <taxon>Tracheophyta</taxon>
        <taxon>Spermatophyta</taxon>
        <taxon>Magnoliopsida</taxon>
        <taxon>Liliopsida</taxon>
        <taxon>Poales</taxon>
        <taxon>Poaceae</taxon>
        <taxon>PACMAD clade</taxon>
        <taxon>Panicoideae</taxon>
        <taxon>Andropogonodae</taxon>
        <taxon>Andropogoneae</taxon>
        <taxon>Sorghinae</taxon>
        <taxon>Sorghum</taxon>
    </lineage>
</organism>
<dbReference type="Gramene" id="OQU92550">
    <property type="protein sequence ID" value="OQU92550"/>
    <property type="gene ID" value="SORBI_3001G361750"/>
</dbReference>
<dbReference type="AlphaFoldDB" id="A0A1Z5S9G3"/>
<reference evidence="1" key="2">
    <citation type="submission" date="2017-02" db="EMBL/GenBank/DDBJ databases">
        <title>WGS assembly of Sorghum bicolor.</title>
        <authorList>
            <person name="Paterson A."/>
            <person name="Mullet J."/>
            <person name="Bowers J."/>
            <person name="Bruggmann R."/>
            <person name="Dubchak I."/>
            <person name="Grimwood J."/>
            <person name="Gundlach H."/>
            <person name="Haberer G."/>
            <person name="Hellsten U."/>
            <person name="Mitros T."/>
            <person name="Poliakov A."/>
            <person name="Schmutz J."/>
            <person name="Spannagl M."/>
            <person name="Tang H."/>
            <person name="Wang X."/>
            <person name="Wicker T."/>
            <person name="Bharti A."/>
            <person name="Chapman J."/>
            <person name="Feltus F."/>
            <person name="Gowik U."/>
            <person name="Grigoriev I."/>
            <person name="Lyons E."/>
            <person name="Maher C."/>
            <person name="Martis M."/>
            <person name="Narechania A."/>
            <person name="Otillar R."/>
            <person name="Penning B."/>
            <person name="Salamov A."/>
            <person name="Wang Y."/>
            <person name="Zhang L."/>
            <person name="Carpita N."/>
            <person name="Freeling M."/>
            <person name="Gingle A."/>
            <person name="Hash C."/>
            <person name="Keller B."/>
            <person name="Klein P."/>
            <person name="Kresovich S."/>
            <person name="Mccann M."/>
            <person name="Ming R."/>
            <person name="Peterson D."/>
            <person name="Rahman M."/>
            <person name="Ware D."/>
            <person name="Westhoff P."/>
            <person name="Mayer K."/>
            <person name="Messing J."/>
            <person name="Sims D."/>
            <person name="Jenkins J."/>
            <person name="Shu S."/>
            <person name="Rokhsar D."/>
        </authorList>
    </citation>
    <scope>NUCLEOTIDE SEQUENCE</scope>
</reference>
<dbReference type="EMBL" id="CM000760">
    <property type="protein sequence ID" value="OQU92550.1"/>
    <property type="molecule type" value="Genomic_DNA"/>
</dbReference>
<keyword evidence="2" id="KW-1185">Reference proteome</keyword>
<evidence type="ECO:0000313" key="1">
    <source>
        <dbReference type="EMBL" id="OQU92548.1"/>
    </source>
</evidence>
<dbReference type="Gramene" id="OQU92547">
    <property type="protein sequence ID" value="OQU92547"/>
    <property type="gene ID" value="SORBI_3001G361750"/>
</dbReference>
<dbReference type="InParanoid" id="A0A1Z5S9G3"/>
<dbReference type="Proteomes" id="UP000000768">
    <property type="component" value="Chromosome 1"/>
</dbReference>
<dbReference type="Gramene" id="OQU92549">
    <property type="protein sequence ID" value="OQU92549"/>
    <property type="gene ID" value="SORBI_3001G361750"/>
</dbReference>